<dbReference type="Proteomes" id="UP000199041">
    <property type="component" value="Unassembled WGS sequence"/>
</dbReference>
<keyword evidence="4" id="KW-0858">Xylan degradation</keyword>
<evidence type="ECO:0000256" key="2">
    <source>
        <dbReference type="ARBA" id="ARBA00007495"/>
    </source>
</evidence>
<dbReference type="InterPro" id="IPR008979">
    <property type="entry name" value="Galactose-bd-like_sf"/>
</dbReference>
<feature type="domain" description="GH10" evidence="11">
    <location>
        <begin position="438"/>
        <end position="714"/>
    </location>
</feature>
<evidence type="ECO:0000256" key="8">
    <source>
        <dbReference type="ARBA" id="ARBA00023277"/>
    </source>
</evidence>
<dbReference type="PROSITE" id="PS51257">
    <property type="entry name" value="PROKAR_LIPOPROTEIN"/>
    <property type="match status" value="1"/>
</dbReference>
<dbReference type="SUPFAM" id="SSF51445">
    <property type="entry name" value="(Trans)glycosidases"/>
    <property type="match status" value="1"/>
</dbReference>
<comment type="catalytic activity">
    <reaction evidence="1">
        <text>Endohydrolysis of (1-&gt;4)-beta-D-xylosidic linkages in xylans.</text>
        <dbReference type="EC" id="3.2.1.8"/>
    </reaction>
</comment>
<dbReference type="EC" id="3.2.1.8" evidence="3"/>
<dbReference type="EMBL" id="FNQY01000006">
    <property type="protein sequence ID" value="SEA01091.1"/>
    <property type="molecule type" value="Genomic_DNA"/>
</dbReference>
<proteinExistence type="inferred from homology"/>
<keyword evidence="13" id="KW-1185">Reference proteome</keyword>
<keyword evidence="10" id="KW-0624">Polysaccharide degradation</keyword>
<dbReference type="GO" id="GO:0045493">
    <property type="term" value="P:xylan catabolic process"/>
    <property type="evidence" value="ECO:0007669"/>
    <property type="project" value="UniProtKB-KW"/>
</dbReference>
<sequence length="723" mass="80126">MKIFNIRRALLTVLLLTVFFSSCYKYKALDFNVSKPEEVAAQEDIDGYPALKSYIDTVKFADFHLGAAVSLGDYIKKGVLYRMVNRNFQQIVLGYAMKHGAVVQADGSLNLDNVNTLIQTAKEAGISLYGHTLCWHSNQNATYLNGLIAPEVVESDNNLFDLTSLKDGQFGDWVVNGASASSIESAAGQNTGSAIKLVTNSNSANAWDMSIKTPLINITAGKQYVVSFFIKSDKAGKGRVSFSADLNNQYPWTDWMNTGNASEYFETKTSWQQVKFTVSDFKTTASSFAMNFDLGYMPGVTYYIDVNSLSVQDKDASSGLESNLFANSDFEAGNINGWSGWGNNSVRELTIDGYNSSNALKMTNPSIVNSWEAQTAYDFTSPFQEGSVYKLSFYIKGSVAGAISASFQETTSYGSDNFPSFNVTKDWTKVELEATVTAADRTRFLFNYGNYGGTLYIDNIALQRENPDLGTQTIEKTAEEKKTIISGALESWISTMVTNCKDYVHAWDVVNEPMDDGSPYELKTGIGKTVSDDQFYWQDYIGKDYAVLAFKLARQYGNATDKLFINDYGLESNIDKCKGLIEYVNYIESKGQKVDGIGTQMHIDINADSAKIVNMFQLLAATGKLIKISELDIGLGGNTQTDNATAQEYLKQAELYKFVIDQYFKYIPASQRYGITIWSPMDSPANSSWRAGEPIGLWTEVYVRKLAYEYVAKAVQENMGGKP</sequence>
<dbReference type="OrthoDB" id="1032269at2"/>
<dbReference type="STRING" id="551991.SAMN05192529_10627"/>
<dbReference type="Gene3D" id="2.60.120.260">
    <property type="entry name" value="Galactose-binding domain-like"/>
    <property type="match status" value="1"/>
</dbReference>
<evidence type="ECO:0000256" key="3">
    <source>
        <dbReference type="ARBA" id="ARBA00012590"/>
    </source>
</evidence>
<evidence type="ECO:0000256" key="5">
    <source>
        <dbReference type="ARBA" id="ARBA00022729"/>
    </source>
</evidence>
<evidence type="ECO:0000256" key="10">
    <source>
        <dbReference type="ARBA" id="ARBA00023326"/>
    </source>
</evidence>
<dbReference type="Gene3D" id="3.20.20.80">
    <property type="entry name" value="Glycosidases"/>
    <property type="match status" value="2"/>
</dbReference>
<keyword evidence="8" id="KW-0119">Carbohydrate metabolism</keyword>
<dbReference type="SUPFAM" id="SSF49785">
    <property type="entry name" value="Galactose-binding domain-like"/>
    <property type="match status" value="2"/>
</dbReference>
<dbReference type="PANTHER" id="PTHR31490:SF88">
    <property type="entry name" value="BETA-XYLANASE"/>
    <property type="match status" value="1"/>
</dbReference>
<reference evidence="12 13" key="1">
    <citation type="submission" date="2016-10" db="EMBL/GenBank/DDBJ databases">
        <authorList>
            <person name="de Groot N.N."/>
        </authorList>
    </citation>
    <scope>NUCLEOTIDE SEQUENCE [LARGE SCALE GENOMIC DNA]</scope>
    <source>
        <strain evidence="12 13">Vu-144</strain>
    </source>
</reference>
<evidence type="ECO:0000256" key="1">
    <source>
        <dbReference type="ARBA" id="ARBA00000681"/>
    </source>
</evidence>
<protein>
    <recommendedName>
        <fullName evidence="3">endo-1,4-beta-xylanase</fullName>
        <ecNumber evidence="3">3.2.1.8</ecNumber>
    </recommendedName>
</protein>
<gene>
    <name evidence="12" type="ORF">SAMN05192529_10627</name>
</gene>
<keyword evidence="7" id="KW-0378">Hydrolase</keyword>
<dbReference type="PANTHER" id="PTHR31490">
    <property type="entry name" value="GLYCOSYL HYDROLASE"/>
    <property type="match status" value="1"/>
</dbReference>
<dbReference type="InterPro" id="IPR017853">
    <property type="entry name" value="GH"/>
</dbReference>
<dbReference type="Pfam" id="PF00331">
    <property type="entry name" value="Glyco_hydro_10"/>
    <property type="match status" value="2"/>
</dbReference>
<evidence type="ECO:0000256" key="6">
    <source>
        <dbReference type="ARBA" id="ARBA00022737"/>
    </source>
</evidence>
<comment type="similarity">
    <text evidence="2">Belongs to the glycosyl hydrolase 10 (cellulase F) family.</text>
</comment>
<dbReference type="InterPro" id="IPR044846">
    <property type="entry name" value="GH10"/>
</dbReference>
<name>A0A1H3XQB4_9BACT</name>
<evidence type="ECO:0000313" key="12">
    <source>
        <dbReference type="EMBL" id="SEA01091.1"/>
    </source>
</evidence>
<evidence type="ECO:0000256" key="9">
    <source>
        <dbReference type="ARBA" id="ARBA00023295"/>
    </source>
</evidence>
<dbReference type="InterPro" id="IPR001000">
    <property type="entry name" value="GH10_dom"/>
</dbReference>
<keyword evidence="6" id="KW-0677">Repeat</keyword>
<accession>A0A1H3XQB4</accession>
<organism evidence="12 13">
    <name type="scientific">Arachidicoccus rhizosphaerae</name>
    <dbReference type="NCBI Taxonomy" id="551991"/>
    <lineage>
        <taxon>Bacteria</taxon>
        <taxon>Pseudomonadati</taxon>
        <taxon>Bacteroidota</taxon>
        <taxon>Chitinophagia</taxon>
        <taxon>Chitinophagales</taxon>
        <taxon>Chitinophagaceae</taxon>
        <taxon>Arachidicoccus</taxon>
    </lineage>
</organism>
<evidence type="ECO:0000256" key="4">
    <source>
        <dbReference type="ARBA" id="ARBA00022651"/>
    </source>
</evidence>
<dbReference type="AlphaFoldDB" id="A0A1H3XQB4"/>
<evidence type="ECO:0000259" key="11">
    <source>
        <dbReference type="PROSITE" id="PS51760"/>
    </source>
</evidence>
<dbReference type="InterPro" id="IPR003305">
    <property type="entry name" value="CenC_carb-bd"/>
</dbReference>
<dbReference type="GO" id="GO:0031176">
    <property type="term" value="F:endo-1,4-beta-xylanase activity"/>
    <property type="evidence" value="ECO:0007669"/>
    <property type="project" value="UniProtKB-EC"/>
</dbReference>
<keyword evidence="9" id="KW-0326">Glycosidase</keyword>
<dbReference type="SMART" id="SM00633">
    <property type="entry name" value="Glyco_10"/>
    <property type="match status" value="1"/>
</dbReference>
<dbReference type="Pfam" id="PF02018">
    <property type="entry name" value="CBM_4_9"/>
    <property type="match status" value="2"/>
</dbReference>
<dbReference type="RefSeq" id="WP_091395484.1">
    <property type="nucleotide sequence ID" value="NZ_FNQY01000006.1"/>
</dbReference>
<dbReference type="PROSITE" id="PS51760">
    <property type="entry name" value="GH10_2"/>
    <property type="match status" value="1"/>
</dbReference>
<evidence type="ECO:0000256" key="7">
    <source>
        <dbReference type="ARBA" id="ARBA00022801"/>
    </source>
</evidence>
<keyword evidence="5" id="KW-0732">Signal</keyword>
<evidence type="ECO:0000313" key="13">
    <source>
        <dbReference type="Proteomes" id="UP000199041"/>
    </source>
</evidence>